<dbReference type="OrthoDB" id="339817at2"/>
<accession>A0A0S4LRU6</accession>
<evidence type="ECO:0000313" key="4">
    <source>
        <dbReference type="EMBL" id="CUS39288.1"/>
    </source>
</evidence>
<dbReference type="PANTHER" id="PTHR22990:SF15">
    <property type="entry name" value="F-BOX ONLY PROTEIN 10"/>
    <property type="match status" value="1"/>
</dbReference>
<dbReference type="AlphaFoldDB" id="A0A0S4LRU6"/>
<evidence type="ECO:0000313" key="5">
    <source>
        <dbReference type="Proteomes" id="UP000199032"/>
    </source>
</evidence>
<dbReference type="InterPro" id="IPR012334">
    <property type="entry name" value="Pectin_lyas_fold"/>
</dbReference>
<evidence type="ECO:0000256" key="2">
    <source>
        <dbReference type="SAM" id="SignalP"/>
    </source>
</evidence>
<protein>
    <recommendedName>
        <fullName evidence="3">Right handed beta helix domain-containing protein</fullName>
    </recommendedName>
</protein>
<proteinExistence type="predicted"/>
<dbReference type="InterPro" id="IPR011050">
    <property type="entry name" value="Pectin_lyase_fold/virulence"/>
</dbReference>
<dbReference type="InterPro" id="IPR051550">
    <property type="entry name" value="SCF-Subunits/Alg-Epimerases"/>
</dbReference>
<feature type="domain" description="Right handed beta helix" evidence="3">
    <location>
        <begin position="113"/>
        <end position="270"/>
    </location>
</feature>
<feature type="signal peptide" evidence="2">
    <location>
        <begin position="1"/>
        <end position="25"/>
    </location>
</feature>
<organism evidence="4 5">
    <name type="scientific">Candidatus Nitrospira nitrosa</name>
    <dbReference type="NCBI Taxonomy" id="1742972"/>
    <lineage>
        <taxon>Bacteria</taxon>
        <taxon>Pseudomonadati</taxon>
        <taxon>Nitrospirota</taxon>
        <taxon>Nitrospiria</taxon>
        <taxon>Nitrospirales</taxon>
        <taxon>Nitrospiraceae</taxon>
        <taxon>Nitrospira</taxon>
    </lineage>
</organism>
<keyword evidence="2" id="KW-0732">Signal</keyword>
<feature type="chain" id="PRO_5011117523" description="Right handed beta helix domain-containing protein" evidence="2">
    <location>
        <begin position="26"/>
        <end position="345"/>
    </location>
</feature>
<evidence type="ECO:0000256" key="1">
    <source>
        <dbReference type="ARBA" id="ARBA00022737"/>
    </source>
</evidence>
<sequence>MNFGMFRVLLIVVMCSFAGAETAMAETEGVVPSPRTITVALDGSGEFSSIQEAVDSAGKGDTVLIKAGVYPQDLTVHSKEKIKIIGVGIGQVVLQGRGQMVGVLHVGKWPYGATDIEISGLTINEHGGHALGLFNGNRIVLRQLHVKGMVFSQQVQDVRIEDCIIGGSETTGAHFSDSHATLVGNFIHDNDYGINVTGESSVRFERNVITRSLFEAVVIGDQAAAVLVNNTLVKNGGGATFLGASRIEAMGNIVSFNKVGFLIAPSSQIRIGYNLLFNGEADYMRVGSPNRPAPELRAKSDIFVDPRFVDAERDDFRLPSDTTLLNVGGFRYLGALPPHRPVSAQ</sequence>
<dbReference type="Gene3D" id="2.160.20.10">
    <property type="entry name" value="Single-stranded right-handed beta-helix, Pectin lyase-like"/>
    <property type="match status" value="1"/>
</dbReference>
<reference evidence="4 5" key="1">
    <citation type="submission" date="2015-10" db="EMBL/GenBank/DDBJ databases">
        <authorList>
            <person name="Gilbert D.G."/>
        </authorList>
    </citation>
    <scope>NUCLEOTIDE SEQUENCE [LARGE SCALE GENOMIC DNA]</scope>
    <source>
        <strain evidence="4">COMA1</strain>
    </source>
</reference>
<keyword evidence="5" id="KW-1185">Reference proteome</keyword>
<dbReference type="SUPFAM" id="SSF51126">
    <property type="entry name" value="Pectin lyase-like"/>
    <property type="match status" value="1"/>
</dbReference>
<dbReference type="Pfam" id="PF13229">
    <property type="entry name" value="Beta_helix"/>
    <property type="match status" value="1"/>
</dbReference>
<name>A0A0S4LRU6_9BACT</name>
<evidence type="ECO:0000259" key="3">
    <source>
        <dbReference type="Pfam" id="PF13229"/>
    </source>
</evidence>
<keyword evidence="1" id="KW-0677">Repeat</keyword>
<dbReference type="InterPro" id="IPR039448">
    <property type="entry name" value="Beta_helix"/>
</dbReference>
<dbReference type="STRING" id="1742972.COMA1_70130"/>
<gene>
    <name evidence="4" type="ORF">COMA1_70130</name>
</gene>
<dbReference type="PANTHER" id="PTHR22990">
    <property type="entry name" value="F-BOX ONLY PROTEIN"/>
    <property type="match status" value="1"/>
</dbReference>
<dbReference type="Proteomes" id="UP000199032">
    <property type="component" value="Unassembled WGS sequence"/>
</dbReference>
<dbReference type="EMBL" id="CZQA01000013">
    <property type="protein sequence ID" value="CUS39288.1"/>
    <property type="molecule type" value="Genomic_DNA"/>
</dbReference>